<sequence length="218" mass="23015">MSEHVSPLVRDADGTNDRRPGTPRRGSGFLDGPHRLPTTPSATVGPYLAIGLTWPDGADAVAPGTTGEIWLRGTVRDGNGDVVPDGMVESWQADPAGRFAHPDDPRGSSSTAGFRGFGRSATPGGEYAIRTLKPGAVPDGEGGWQAPHVDLSVFARGLLDRVVTRVYFADEAEANAADPVLSGLTEQQRATLVARPTDDGYRLDIHLQGADETVFFAV</sequence>
<dbReference type="GO" id="GO:0018578">
    <property type="term" value="F:protocatechuate 3,4-dioxygenase activity"/>
    <property type="evidence" value="ECO:0007669"/>
    <property type="project" value="InterPro"/>
</dbReference>
<feature type="region of interest" description="Disordered" evidence="4">
    <location>
        <begin position="1"/>
        <end position="41"/>
    </location>
</feature>
<keyword evidence="7" id="KW-1185">Reference proteome</keyword>
<evidence type="ECO:0000259" key="5">
    <source>
        <dbReference type="Pfam" id="PF00775"/>
    </source>
</evidence>
<dbReference type="AlphaFoldDB" id="A0A1G4XXC0"/>
<dbReference type="Gene3D" id="2.60.130.10">
    <property type="entry name" value="Aromatic compound dioxygenase"/>
    <property type="match status" value="1"/>
</dbReference>
<dbReference type="Pfam" id="PF00775">
    <property type="entry name" value="Dioxygenase_C"/>
    <property type="match status" value="1"/>
</dbReference>
<dbReference type="PANTHER" id="PTHR33711:SF9">
    <property type="entry name" value="PROTOCATECHUATE 3,4-DIOXYGENASE ALPHA CHAIN"/>
    <property type="match status" value="1"/>
</dbReference>
<dbReference type="SUPFAM" id="SSF49482">
    <property type="entry name" value="Aromatic compound dioxygenase"/>
    <property type="match status" value="1"/>
</dbReference>
<evidence type="ECO:0000313" key="7">
    <source>
        <dbReference type="Proteomes" id="UP000198981"/>
    </source>
</evidence>
<feature type="region of interest" description="Disordered" evidence="4">
    <location>
        <begin position="95"/>
        <end position="121"/>
    </location>
</feature>
<dbReference type="RefSeq" id="WP_207798374.1">
    <property type="nucleotide sequence ID" value="NZ_FMUH01000002.1"/>
</dbReference>
<evidence type="ECO:0000313" key="6">
    <source>
        <dbReference type="EMBL" id="SCX45815.1"/>
    </source>
</evidence>
<dbReference type="InterPro" id="IPR012786">
    <property type="entry name" value="Protocat_dOase_a"/>
</dbReference>
<feature type="compositionally biased region" description="Basic and acidic residues" evidence="4">
    <location>
        <begin position="10"/>
        <end position="20"/>
    </location>
</feature>
<accession>A0A1G4XXC0</accession>
<evidence type="ECO:0000256" key="1">
    <source>
        <dbReference type="ARBA" id="ARBA00007825"/>
    </source>
</evidence>
<dbReference type="InterPro" id="IPR015889">
    <property type="entry name" value="Intradiol_dOase_core"/>
</dbReference>
<evidence type="ECO:0000256" key="3">
    <source>
        <dbReference type="ARBA" id="ARBA00023002"/>
    </source>
</evidence>
<reference evidence="7" key="1">
    <citation type="submission" date="2016-10" db="EMBL/GenBank/DDBJ databases">
        <authorList>
            <person name="Varghese N."/>
            <person name="Submissions S."/>
        </authorList>
    </citation>
    <scope>NUCLEOTIDE SEQUENCE [LARGE SCALE GENOMIC DNA]</scope>
    <source>
        <strain evidence="7">DSM 45722</strain>
    </source>
</reference>
<keyword evidence="3" id="KW-0560">Oxidoreductase</keyword>
<keyword evidence="2 6" id="KW-0223">Dioxygenase</keyword>
<organism evidence="6 7">
    <name type="scientific">Klenkia marina</name>
    <dbReference type="NCBI Taxonomy" id="1960309"/>
    <lineage>
        <taxon>Bacteria</taxon>
        <taxon>Bacillati</taxon>
        <taxon>Actinomycetota</taxon>
        <taxon>Actinomycetes</taxon>
        <taxon>Geodermatophilales</taxon>
        <taxon>Geodermatophilaceae</taxon>
        <taxon>Klenkia</taxon>
    </lineage>
</organism>
<feature type="domain" description="Intradiol ring-cleavage dioxygenases" evidence="5">
    <location>
        <begin position="68"/>
        <end position="196"/>
    </location>
</feature>
<name>A0A1G4XXC0_9ACTN</name>
<proteinExistence type="inferred from homology"/>
<evidence type="ECO:0000256" key="2">
    <source>
        <dbReference type="ARBA" id="ARBA00022964"/>
    </source>
</evidence>
<dbReference type="EMBL" id="FMUH01000002">
    <property type="protein sequence ID" value="SCX45815.1"/>
    <property type="molecule type" value="Genomic_DNA"/>
</dbReference>
<comment type="similarity">
    <text evidence="1">Belongs to the intradiol ring-cleavage dioxygenase family.</text>
</comment>
<evidence type="ECO:0000256" key="4">
    <source>
        <dbReference type="SAM" id="MobiDB-lite"/>
    </source>
</evidence>
<dbReference type="PANTHER" id="PTHR33711">
    <property type="entry name" value="DIOXYGENASE, PUTATIVE (AFU_ORTHOLOGUE AFUA_2G02910)-RELATED"/>
    <property type="match status" value="1"/>
</dbReference>
<gene>
    <name evidence="6" type="ORF">SAMN03159343_1676</name>
</gene>
<dbReference type="GO" id="GO:0008199">
    <property type="term" value="F:ferric iron binding"/>
    <property type="evidence" value="ECO:0007669"/>
    <property type="project" value="InterPro"/>
</dbReference>
<dbReference type="InterPro" id="IPR000627">
    <property type="entry name" value="Intradiol_dOase_C"/>
</dbReference>
<dbReference type="STRING" id="1960309.SAMN03159343_1676"/>
<dbReference type="Proteomes" id="UP000198981">
    <property type="component" value="Unassembled WGS sequence"/>
</dbReference>
<dbReference type="NCBIfam" id="TIGR02423">
    <property type="entry name" value="protocat_alph"/>
    <property type="match status" value="1"/>
</dbReference>
<protein>
    <submittedName>
        <fullName evidence="6">Protocatechuate 3,4-dioxygenase alpha subunit</fullName>
    </submittedName>
</protein>
<dbReference type="InterPro" id="IPR050770">
    <property type="entry name" value="Intradiol_RC_Dioxygenase"/>
</dbReference>